<organism evidence="1 2">
    <name type="scientific">Pseudomonas helleri</name>
    <dbReference type="NCBI Taxonomy" id="1608996"/>
    <lineage>
        <taxon>Bacteria</taxon>
        <taxon>Pseudomonadati</taxon>
        <taxon>Pseudomonadota</taxon>
        <taxon>Gammaproteobacteria</taxon>
        <taxon>Pseudomonadales</taxon>
        <taxon>Pseudomonadaceae</taxon>
        <taxon>Pseudomonas</taxon>
    </lineage>
</organism>
<accession>A0A6A7YNS6</accession>
<gene>
    <name evidence="1" type="ORF">GHO40_23565</name>
</gene>
<dbReference type="Proteomes" id="UP000441404">
    <property type="component" value="Unassembled WGS sequence"/>
</dbReference>
<proteinExistence type="predicted"/>
<comment type="caution">
    <text evidence="1">The sequence shown here is derived from an EMBL/GenBank/DDBJ whole genome shotgun (WGS) entry which is preliminary data.</text>
</comment>
<dbReference type="AlphaFoldDB" id="A0A6A7YNS6"/>
<protein>
    <submittedName>
        <fullName evidence="1">Uncharacterized protein</fullName>
    </submittedName>
</protein>
<name>A0A6A7YNS6_9PSED</name>
<reference evidence="1 2" key="1">
    <citation type="submission" date="2019-10" db="EMBL/GenBank/DDBJ databases">
        <title>Evaluation of single-gene subtyping targets for Pseudomonas.</title>
        <authorList>
            <person name="Reichler S.J."/>
            <person name="Orsi R.H."/>
            <person name="Wiedmann M."/>
            <person name="Martin N.H."/>
            <person name="Murphy S.I."/>
        </authorList>
    </citation>
    <scope>NUCLEOTIDE SEQUENCE [LARGE SCALE GENOMIC DNA]</scope>
    <source>
        <strain evidence="1 2">FSL R10-3257</strain>
    </source>
</reference>
<dbReference type="EMBL" id="WIWJ01000063">
    <property type="protein sequence ID" value="MQT49680.1"/>
    <property type="molecule type" value="Genomic_DNA"/>
</dbReference>
<sequence>MACSAKELAEQLVAPLGSVKVWLRRGMERLRGPGPGARPCVASDCGAH</sequence>
<evidence type="ECO:0000313" key="1">
    <source>
        <dbReference type="EMBL" id="MQT49680.1"/>
    </source>
</evidence>
<evidence type="ECO:0000313" key="2">
    <source>
        <dbReference type="Proteomes" id="UP000441404"/>
    </source>
</evidence>